<feature type="region of interest" description="Disordered" evidence="1">
    <location>
        <begin position="19"/>
        <end position="67"/>
    </location>
</feature>
<evidence type="ECO:0000313" key="3">
    <source>
        <dbReference type="Proteomes" id="UP000325313"/>
    </source>
</evidence>
<dbReference type="EMBL" id="VDEP01000171">
    <property type="protein sequence ID" value="KAA1126686.1"/>
    <property type="molecule type" value="Genomic_DNA"/>
</dbReference>
<reference evidence="2 3" key="1">
    <citation type="submission" date="2019-05" db="EMBL/GenBank/DDBJ databases">
        <title>Emergence of the Ug99 lineage of the wheat stem rust pathogen through somatic hybridization.</title>
        <authorList>
            <person name="Li F."/>
            <person name="Upadhyaya N.M."/>
            <person name="Sperschneider J."/>
            <person name="Matny O."/>
            <person name="Nguyen-Phuc H."/>
            <person name="Mago R."/>
            <person name="Raley C."/>
            <person name="Miller M.E."/>
            <person name="Silverstein K.A.T."/>
            <person name="Henningsen E."/>
            <person name="Hirsch C.D."/>
            <person name="Visser B."/>
            <person name="Pretorius Z.A."/>
            <person name="Steffenson B.J."/>
            <person name="Schwessinger B."/>
            <person name="Dodds P.N."/>
            <person name="Figueroa M."/>
        </authorList>
    </citation>
    <scope>NUCLEOTIDE SEQUENCE [LARGE SCALE GENOMIC DNA]</scope>
    <source>
        <strain evidence="2 3">Ug99</strain>
    </source>
</reference>
<gene>
    <name evidence="2" type="primary">SPO14_3</name>
    <name evidence="2" type="ORF">PGTUg99_032878</name>
</gene>
<protein>
    <submittedName>
        <fullName evidence="2">Phospholipase D1</fullName>
    </submittedName>
</protein>
<accession>A0A5B0RLC1</accession>
<dbReference type="Proteomes" id="UP000325313">
    <property type="component" value="Unassembled WGS sequence"/>
</dbReference>
<proteinExistence type="predicted"/>
<feature type="compositionally biased region" description="Polar residues" evidence="1">
    <location>
        <begin position="34"/>
        <end position="48"/>
    </location>
</feature>
<evidence type="ECO:0000313" key="2">
    <source>
        <dbReference type="EMBL" id="KAA1126686.1"/>
    </source>
</evidence>
<comment type="caution">
    <text evidence="2">The sequence shown here is derived from an EMBL/GenBank/DDBJ whole genome shotgun (WGS) entry which is preliminary data.</text>
</comment>
<name>A0A5B0RLC1_PUCGR</name>
<dbReference type="AlphaFoldDB" id="A0A5B0RLC1"/>
<sequence>MGVVEDWVEGGFPGLLERKKGTRAAKVRPRTPDHGSTQSRTTTALSSTELEDRPAIEGQNLTSPSASNRWTAVKAKLVRGPSLIPAENAGQTTGTSSAINQLIRIKSKATTDKKNFTGPELNAQLSSGSLAITIRSSAAVVIKHFAPLEAEFTRQSRYPYHSTPDNCAFLDFQGNA</sequence>
<evidence type="ECO:0000256" key="1">
    <source>
        <dbReference type="SAM" id="MobiDB-lite"/>
    </source>
</evidence>
<feature type="compositionally biased region" description="Basic residues" evidence="1">
    <location>
        <begin position="20"/>
        <end position="29"/>
    </location>
</feature>
<organism evidence="2 3">
    <name type="scientific">Puccinia graminis f. sp. tritici</name>
    <dbReference type="NCBI Taxonomy" id="56615"/>
    <lineage>
        <taxon>Eukaryota</taxon>
        <taxon>Fungi</taxon>
        <taxon>Dikarya</taxon>
        <taxon>Basidiomycota</taxon>
        <taxon>Pucciniomycotina</taxon>
        <taxon>Pucciniomycetes</taxon>
        <taxon>Pucciniales</taxon>
        <taxon>Pucciniaceae</taxon>
        <taxon>Puccinia</taxon>
    </lineage>
</organism>